<feature type="compositionally biased region" description="Polar residues" evidence="10">
    <location>
        <begin position="141"/>
        <end position="153"/>
    </location>
</feature>
<evidence type="ECO:0000313" key="13">
    <source>
        <dbReference type="Proteomes" id="UP000633448"/>
    </source>
</evidence>
<evidence type="ECO:0000256" key="4">
    <source>
        <dbReference type="ARBA" id="ARBA00023242"/>
    </source>
</evidence>
<dbReference type="AlphaFoldDB" id="A0A851FAW1"/>
<dbReference type="GO" id="GO:0051315">
    <property type="term" value="P:attachment of mitotic spindle microtubules to kinetochore"/>
    <property type="evidence" value="ECO:0007669"/>
    <property type="project" value="TreeGrafter"/>
</dbReference>
<dbReference type="Gene3D" id="2.60.120.10">
    <property type="entry name" value="Jelly Rolls"/>
    <property type="match status" value="1"/>
</dbReference>
<dbReference type="GO" id="GO:0005634">
    <property type="term" value="C:nucleus"/>
    <property type="evidence" value="ECO:0007669"/>
    <property type="project" value="UniProtKB-SubCell"/>
</dbReference>
<accession>A0A851FAW1</accession>
<dbReference type="FunFam" id="2.60.120.10:FF:000033">
    <property type="entry name" value="Centromere protein C 1"/>
    <property type="match status" value="1"/>
</dbReference>
<feature type="non-terminal residue" evidence="12">
    <location>
        <position position="1"/>
    </location>
</feature>
<evidence type="ECO:0000256" key="6">
    <source>
        <dbReference type="ARBA" id="ARBA00064952"/>
    </source>
</evidence>
<dbReference type="PANTHER" id="PTHR16684:SF11">
    <property type="entry name" value="CENTROMERE PROTEIN C"/>
    <property type="match status" value="1"/>
</dbReference>
<dbReference type="PANTHER" id="PTHR16684">
    <property type="entry name" value="CENTROMERE PROTEIN C"/>
    <property type="match status" value="1"/>
</dbReference>
<evidence type="ECO:0000256" key="9">
    <source>
        <dbReference type="ARBA" id="ARBA00083562"/>
    </source>
</evidence>
<proteinExistence type="inferred from homology"/>
<feature type="compositionally biased region" description="Basic residues" evidence="10">
    <location>
        <begin position="283"/>
        <end position="294"/>
    </location>
</feature>
<comment type="similarity">
    <text evidence="2">Belongs to the CENP-C/MIF2 family.</text>
</comment>
<reference evidence="12" key="1">
    <citation type="submission" date="2019-10" db="EMBL/GenBank/DDBJ databases">
        <title>Bird 10,000 Genomes (B10K) Project - Family phase.</title>
        <authorList>
            <person name="Zhang G."/>
        </authorList>
    </citation>
    <scope>NUCLEOTIDE SEQUENCE</scope>
    <source>
        <strain evidence="12">B10K-DU-002-53</strain>
        <tissue evidence="12">Muscle</tissue>
    </source>
</reference>
<protein>
    <recommendedName>
        <fullName evidence="7">Centromere protein C</fullName>
    </recommendedName>
    <alternativeName>
        <fullName evidence="8">Centromere autoantigen C</fullName>
    </alternativeName>
    <alternativeName>
        <fullName evidence="9">Centromere protein C 1</fullName>
    </alternativeName>
</protein>
<evidence type="ECO:0000259" key="11">
    <source>
        <dbReference type="Pfam" id="PF11699"/>
    </source>
</evidence>
<dbReference type="GO" id="GO:0051382">
    <property type="term" value="P:kinetochore assembly"/>
    <property type="evidence" value="ECO:0007669"/>
    <property type="project" value="InterPro"/>
</dbReference>
<dbReference type="Proteomes" id="UP000633448">
    <property type="component" value="Unassembled WGS sequence"/>
</dbReference>
<comment type="caution">
    <text evidence="12">The sequence shown here is derived from an EMBL/GenBank/DDBJ whole genome shotgun (WGS) entry which is preliminary data.</text>
</comment>
<dbReference type="OrthoDB" id="1939643at2759"/>
<feature type="compositionally biased region" description="Basic residues" evidence="10">
    <location>
        <begin position="321"/>
        <end position="336"/>
    </location>
</feature>
<feature type="compositionally biased region" description="Basic residues" evidence="10">
    <location>
        <begin position="174"/>
        <end position="191"/>
    </location>
</feature>
<feature type="domain" description="Mif2/CENP-C cupin" evidence="11">
    <location>
        <begin position="521"/>
        <end position="603"/>
    </location>
</feature>
<keyword evidence="3" id="KW-0238">DNA-binding</keyword>
<evidence type="ECO:0000256" key="5">
    <source>
        <dbReference type="ARBA" id="ARBA00053516"/>
    </source>
</evidence>
<dbReference type="InterPro" id="IPR025974">
    <property type="entry name" value="Mif2/CENP-C_cupin"/>
</dbReference>
<dbReference type="GO" id="GO:0051455">
    <property type="term" value="P:spindle attachment to meiosis I kinetochore"/>
    <property type="evidence" value="ECO:0007669"/>
    <property type="project" value="TreeGrafter"/>
</dbReference>
<comment type="subcellular location">
    <subcellularLocation>
        <location evidence="1">Nucleus</location>
    </subcellularLocation>
</comment>
<dbReference type="GO" id="GO:0005721">
    <property type="term" value="C:pericentric heterochromatin"/>
    <property type="evidence" value="ECO:0007669"/>
    <property type="project" value="UniProtKB-ARBA"/>
</dbReference>
<evidence type="ECO:0000256" key="10">
    <source>
        <dbReference type="SAM" id="MobiDB-lite"/>
    </source>
</evidence>
<dbReference type="InterPro" id="IPR028386">
    <property type="entry name" value="CENP-C/Mif2/cnp3"/>
</dbReference>
<name>A0A851FAW1_PITSO</name>
<evidence type="ECO:0000256" key="1">
    <source>
        <dbReference type="ARBA" id="ARBA00004123"/>
    </source>
</evidence>
<sequence length="617" mass="69743">SEKEKTQSKKGKSRKVQVEALPKQKLNNLHVGAFDFKGTSKSDPVSNSEEKGLKSQRKKSTPRGKTKKDALRQDSPEQKKNTSWKPEAEELMLSWSGLESEASDSEHESRVLPNKDLPMPSSGHQQEQTVSSKKSLKSSKNLQVASKATQNLVKKQKTAKQKIPKGAERVAVSPRKKLKKSVQQRSHKKPQLKTEESSDNELGEELFERQPVELDDVCPTPLHHKLGTPMIQKSAGSEKPRNVLHTSESPGGAKNQNPVKALQHPVDSVRNSEKKQVSAKCSGKMHKKIPRRTNKVVCSNPEDAESQTDSDSSSVQDVARKKQKLSHVKIKSNKRTHNRQRGLQYTFFFFLCSGPVLENHDKFASSSKSCEQDDASSDNSEDMNYKLRNLLSDDIARHKIVMPSNTPNVRRTKRIRLRPLEYWRGERVNYTVNSSGELVISGVVRPKARSPRRTRQRKDYHKQKSNKTNRREIPACLDHSLADASKPTIVLDPVTNEEVLLECVNTEGSHTFYFKDEAVEIHKSLNTSVFATGKLILKPFKEKGRQFVHMDTIAFHIIHGKIIVTLHKTSYYLTSGDFFYVPAGNEYNIRNLLNEESVLLFTQLKDSSRTPMAAELC</sequence>
<dbReference type="Pfam" id="PF11699">
    <property type="entry name" value="CENP-C_C"/>
    <property type="match status" value="1"/>
</dbReference>
<feature type="compositionally biased region" description="Polar residues" evidence="10">
    <location>
        <begin position="244"/>
        <end position="258"/>
    </location>
</feature>
<dbReference type="GO" id="GO:0019237">
    <property type="term" value="F:centromeric DNA binding"/>
    <property type="evidence" value="ECO:0007669"/>
    <property type="project" value="InterPro"/>
</dbReference>
<feature type="region of interest" description="Disordered" evidence="10">
    <location>
        <begin position="1"/>
        <end position="336"/>
    </location>
</feature>
<feature type="compositionally biased region" description="Basic residues" evidence="10">
    <location>
        <begin position="446"/>
        <end position="468"/>
    </location>
</feature>
<comment type="function">
    <text evidence="5">Component of the CENPA-NAC (nucleosome-associated) complex, a complex that plays a central role in assembly of kinetochore proteins, mitotic progression and chromosome segregation. The CENPA-NAC complex recruits the CENPA-CAD (nucleosome distal) complex and may be involved in incorporation of newly synthesized CENPA into centromeres. CENPC recruits DNA methylation and DNMT3B to both centromeric and pericentromeric satellite repeats and regulates the histone code in these regions.</text>
</comment>
<feature type="region of interest" description="Disordered" evidence="10">
    <location>
        <begin position="445"/>
        <end position="469"/>
    </location>
</feature>
<dbReference type="InterPro" id="IPR011051">
    <property type="entry name" value="RmlC_Cupin_sf"/>
</dbReference>
<feature type="non-terminal residue" evidence="12">
    <location>
        <position position="617"/>
    </location>
</feature>
<dbReference type="InterPro" id="IPR014710">
    <property type="entry name" value="RmlC-like_jellyroll"/>
</dbReference>
<feature type="compositionally biased region" description="Basic residues" evidence="10">
    <location>
        <begin position="54"/>
        <end position="66"/>
    </location>
</feature>
<dbReference type="EMBL" id="WEKX01009928">
    <property type="protein sequence ID" value="NWI88894.1"/>
    <property type="molecule type" value="Genomic_DNA"/>
</dbReference>
<comment type="subunit">
    <text evidence="6">Oligomer. Component of the CENPA-NAC complex, at least composed of CENPA, CENPC, CENPH, CENPM, CENPN, CENPT and CENPU. The CENPA-NAC complex interacts with the CENPA-CAD complex, composed of CENPI, CENPK, CENPL, CENPO, CENPP, CENPQ, CENPR and CENPS. Binds to DAXX. Interacts with DNMT3B. Interacts directly with CENPA. Identified in a centromere complex containing histones H2A, H2B and H4, and at least CENPA, CENPB, CENPC, CENPT, CENPN, HJURP, SUPT16H, SSRP1 and RSF1. Interacts with MEIKIN.</text>
</comment>
<evidence type="ECO:0000256" key="3">
    <source>
        <dbReference type="ARBA" id="ARBA00023125"/>
    </source>
</evidence>
<keyword evidence="13" id="KW-1185">Reference proteome</keyword>
<evidence type="ECO:0000256" key="8">
    <source>
        <dbReference type="ARBA" id="ARBA00082151"/>
    </source>
</evidence>
<organism evidence="12 13">
    <name type="scientific">Pitta sordida</name>
    <name type="common">Hooded pitta</name>
    <dbReference type="NCBI Taxonomy" id="9163"/>
    <lineage>
        <taxon>Eukaryota</taxon>
        <taxon>Metazoa</taxon>
        <taxon>Chordata</taxon>
        <taxon>Craniata</taxon>
        <taxon>Vertebrata</taxon>
        <taxon>Euteleostomi</taxon>
        <taxon>Archelosauria</taxon>
        <taxon>Archosauria</taxon>
        <taxon>Dinosauria</taxon>
        <taxon>Saurischia</taxon>
        <taxon>Theropoda</taxon>
        <taxon>Coelurosauria</taxon>
        <taxon>Aves</taxon>
        <taxon>Neognathae</taxon>
        <taxon>Neoaves</taxon>
        <taxon>Telluraves</taxon>
        <taxon>Australaves</taxon>
        <taxon>Passeriformes</taxon>
        <taxon>Pittidae</taxon>
        <taxon>Pitta</taxon>
    </lineage>
</organism>
<evidence type="ECO:0000256" key="2">
    <source>
        <dbReference type="ARBA" id="ARBA00010291"/>
    </source>
</evidence>
<feature type="compositionally biased region" description="Basic and acidic residues" evidence="10">
    <location>
        <begin position="67"/>
        <end position="80"/>
    </location>
</feature>
<dbReference type="SUPFAM" id="SSF51182">
    <property type="entry name" value="RmlC-like cupins"/>
    <property type="match status" value="1"/>
</dbReference>
<dbReference type="GO" id="GO:0000776">
    <property type="term" value="C:kinetochore"/>
    <property type="evidence" value="ECO:0007669"/>
    <property type="project" value="InterPro"/>
</dbReference>
<evidence type="ECO:0000256" key="7">
    <source>
        <dbReference type="ARBA" id="ARBA00068530"/>
    </source>
</evidence>
<keyword evidence="4" id="KW-0539">Nucleus</keyword>
<evidence type="ECO:0000313" key="12">
    <source>
        <dbReference type="EMBL" id="NWI88894.1"/>
    </source>
</evidence>
<gene>
    <name evidence="12" type="primary">Cenpc</name>
    <name evidence="12" type="ORF">PITSOR_R10581</name>
</gene>
<feature type="compositionally biased region" description="Basic residues" evidence="10">
    <location>
        <begin position="154"/>
        <end position="163"/>
    </location>
</feature>